<dbReference type="FunFam" id="2.40.70.10:FF:000021">
    <property type="entry name" value="Aspartyl protease AED1"/>
    <property type="match status" value="1"/>
</dbReference>
<reference evidence="9" key="3">
    <citation type="journal article" date="2017" name="Nature">
        <title>Genome sequence of the progenitor of the wheat D genome Aegilops tauschii.</title>
        <authorList>
            <person name="Luo M.C."/>
            <person name="Gu Y.Q."/>
            <person name="Puiu D."/>
            <person name="Wang H."/>
            <person name="Twardziok S.O."/>
            <person name="Deal K.R."/>
            <person name="Huo N."/>
            <person name="Zhu T."/>
            <person name="Wang L."/>
            <person name="Wang Y."/>
            <person name="McGuire P.E."/>
            <person name="Liu S."/>
            <person name="Long H."/>
            <person name="Ramasamy R.K."/>
            <person name="Rodriguez J.C."/>
            <person name="Van S.L."/>
            <person name="Yuan L."/>
            <person name="Wang Z."/>
            <person name="Xia Z."/>
            <person name="Xiao L."/>
            <person name="Anderson O.D."/>
            <person name="Ouyang S."/>
            <person name="Liang Y."/>
            <person name="Zimin A.V."/>
            <person name="Pertea G."/>
            <person name="Qi P."/>
            <person name="Bennetzen J.L."/>
            <person name="Dai X."/>
            <person name="Dawson M.W."/>
            <person name="Muller H.G."/>
            <person name="Kugler K."/>
            <person name="Rivarola-Duarte L."/>
            <person name="Spannagl M."/>
            <person name="Mayer K.F.X."/>
            <person name="Lu F.H."/>
            <person name="Bevan M.W."/>
            <person name="Leroy P."/>
            <person name="Li P."/>
            <person name="You F.M."/>
            <person name="Sun Q."/>
            <person name="Liu Z."/>
            <person name="Lyons E."/>
            <person name="Wicker T."/>
            <person name="Salzberg S.L."/>
            <person name="Devos K.M."/>
            <person name="Dvorak J."/>
        </authorList>
    </citation>
    <scope>NUCLEOTIDE SEQUENCE [LARGE SCALE GENOMIC DNA]</scope>
    <source>
        <strain evidence="9">cv. AL8/78</strain>
    </source>
</reference>
<keyword evidence="6" id="KW-1015">Disulfide bond</keyword>
<keyword evidence="3" id="KW-0732">Signal</keyword>
<dbReference type="InterPro" id="IPR032861">
    <property type="entry name" value="TAXi_N"/>
</dbReference>
<dbReference type="GO" id="GO:0006508">
    <property type="term" value="P:proteolysis"/>
    <property type="evidence" value="ECO:0007669"/>
    <property type="project" value="UniProtKB-KW"/>
</dbReference>
<evidence type="ECO:0000256" key="1">
    <source>
        <dbReference type="ARBA" id="ARBA00007447"/>
    </source>
</evidence>
<dbReference type="SUPFAM" id="SSF50630">
    <property type="entry name" value="Acid proteases"/>
    <property type="match status" value="1"/>
</dbReference>
<comment type="similarity">
    <text evidence="1">Belongs to the peptidase A1 family.</text>
</comment>
<protein>
    <recommendedName>
        <fullName evidence="8">Peptidase A1 domain-containing protein</fullName>
    </recommendedName>
</protein>
<dbReference type="FunFam" id="2.40.70.10:FF:000013">
    <property type="entry name" value="Aspartyl protease AED1"/>
    <property type="match status" value="1"/>
</dbReference>
<sequence>RTEKTAPRSTRRLLRDDTCMRTGRARSSQPPSVSVVVVGIVPEEEDESPRLYYVTSPSEALHASVGSGKERARHDHAQAVGREKFHRMMGGRNRARAQLVRLTFRRRVLSPSSGPSRADASAMASSSLFASPARRALLLSSFLLCFLPRHVAAGAAGAGGYVTVSTASFAAASSATCDEPGPVIAPRQRNGTLAVLRLAHRHGPCGPSTASAVVEPSFAEVQRADQRRVEYIQGRVSGGGGARGASKGGLQQRQQQLAAGSRSATLPTTMGVGTFQYVVTVSLGTPGVSQTMEVDTGSDVSWVQCKPCAAPACYSQRDQLFDPAKSSTYSAVPCGADACSDLGIYMAGCSGSQCGYVVSYGDGSNTTGVYGSDTLALAPGNTVGTFLFGCGHAQAGLFAGIDGLLALGRQAMSLKSQAAGAYGGVFSYCLPSKPSSAGYLTLGGPSSASGFATTGLLTAWSAPTFYMVMLTGISVGGQPVAVPASAFAGGMVVDTGTVITRLPPAAYAALRSAFRGAIAPYGYPSAPANGILDTCYDFSRYGVVTLPTVALTFSGGATLALEAPGILSSGCLAFAPNGGDGDAAILGNVQQRSFAVRFDGGTVGFMPGAC</sequence>
<keyword evidence="5" id="KW-0378">Hydrolase</keyword>
<proteinExistence type="inferred from homology"/>
<reference evidence="10" key="2">
    <citation type="journal article" date="2017" name="Nat. Plants">
        <title>The Aegilops tauschii genome reveals multiple impacts of transposons.</title>
        <authorList>
            <person name="Zhao G."/>
            <person name="Zou C."/>
            <person name="Li K."/>
            <person name="Wang K."/>
            <person name="Li T."/>
            <person name="Gao L."/>
            <person name="Zhang X."/>
            <person name="Wang H."/>
            <person name="Yang Z."/>
            <person name="Liu X."/>
            <person name="Jiang W."/>
            <person name="Mao L."/>
            <person name="Kong X."/>
            <person name="Jiao Y."/>
            <person name="Jia J."/>
        </authorList>
    </citation>
    <scope>NUCLEOTIDE SEQUENCE [LARGE SCALE GENOMIC DNA]</scope>
    <source>
        <strain evidence="10">cv. AL8/78</strain>
    </source>
</reference>
<dbReference type="STRING" id="200361.A0A453PFA1"/>
<dbReference type="GO" id="GO:0004190">
    <property type="term" value="F:aspartic-type endopeptidase activity"/>
    <property type="evidence" value="ECO:0007669"/>
    <property type="project" value="UniProtKB-KW"/>
</dbReference>
<evidence type="ECO:0000256" key="2">
    <source>
        <dbReference type="ARBA" id="ARBA00022670"/>
    </source>
</evidence>
<dbReference type="AlphaFoldDB" id="A0A453PFA1"/>
<dbReference type="InterPro" id="IPR033121">
    <property type="entry name" value="PEPTIDASE_A1"/>
</dbReference>
<dbReference type="PROSITE" id="PS51767">
    <property type="entry name" value="PEPTIDASE_A1"/>
    <property type="match status" value="1"/>
</dbReference>
<reference evidence="10" key="1">
    <citation type="journal article" date="2014" name="Science">
        <title>Ancient hybridizations among the ancestral genomes of bread wheat.</title>
        <authorList>
            <consortium name="International Wheat Genome Sequencing Consortium,"/>
            <person name="Marcussen T."/>
            <person name="Sandve S.R."/>
            <person name="Heier L."/>
            <person name="Spannagl M."/>
            <person name="Pfeifer M."/>
            <person name="Jakobsen K.S."/>
            <person name="Wulff B.B."/>
            <person name="Steuernagel B."/>
            <person name="Mayer K.F."/>
            <person name="Olsen O.A."/>
        </authorList>
    </citation>
    <scope>NUCLEOTIDE SEQUENCE [LARGE SCALE GENOMIC DNA]</scope>
    <source>
        <strain evidence="10">cv. AL8/78</strain>
    </source>
</reference>
<reference evidence="9" key="5">
    <citation type="journal article" date="2021" name="G3 (Bethesda)">
        <title>Aegilops tauschii genome assembly Aet v5.0 features greater sequence contiguity and improved annotation.</title>
        <authorList>
            <person name="Wang L."/>
            <person name="Zhu T."/>
            <person name="Rodriguez J.C."/>
            <person name="Deal K.R."/>
            <person name="Dubcovsky J."/>
            <person name="McGuire P.E."/>
            <person name="Lux T."/>
            <person name="Spannagl M."/>
            <person name="Mayer K.F.X."/>
            <person name="Baldrich P."/>
            <person name="Meyers B.C."/>
            <person name="Huo N."/>
            <person name="Gu Y.Q."/>
            <person name="Zhou H."/>
            <person name="Devos K.M."/>
            <person name="Bennetzen J.L."/>
            <person name="Unver T."/>
            <person name="Budak H."/>
            <person name="Gulick P.J."/>
            <person name="Galiba G."/>
            <person name="Kalapos B."/>
            <person name="Nelson D.R."/>
            <person name="Li P."/>
            <person name="You F.M."/>
            <person name="Luo M.C."/>
            <person name="Dvorak J."/>
        </authorList>
    </citation>
    <scope>NUCLEOTIDE SEQUENCE [LARGE SCALE GENOMIC DNA]</scope>
    <source>
        <strain evidence="9">cv. AL8/78</strain>
    </source>
</reference>
<evidence type="ECO:0000256" key="6">
    <source>
        <dbReference type="ARBA" id="ARBA00023157"/>
    </source>
</evidence>
<dbReference type="Pfam" id="PF14541">
    <property type="entry name" value="TAXi_C"/>
    <property type="match status" value="1"/>
</dbReference>
<organism evidence="9 10">
    <name type="scientific">Aegilops tauschii subsp. strangulata</name>
    <name type="common">Goatgrass</name>
    <dbReference type="NCBI Taxonomy" id="200361"/>
    <lineage>
        <taxon>Eukaryota</taxon>
        <taxon>Viridiplantae</taxon>
        <taxon>Streptophyta</taxon>
        <taxon>Embryophyta</taxon>
        <taxon>Tracheophyta</taxon>
        <taxon>Spermatophyta</taxon>
        <taxon>Magnoliopsida</taxon>
        <taxon>Liliopsida</taxon>
        <taxon>Poales</taxon>
        <taxon>Poaceae</taxon>
        <taxon>BOP clade</taxon>
        <taxon>Pooideae</taxon>
        <taxon>Triticodae</taxon>
        <taxon>Triticeae</taxon>
        <taxon>Triticinae</taxon>
        <taxon>Aegilops</taxon>
    </lineage>
</organism>
<name>A0A453PFA1_AEGTS</name>
<feature type="domain" description="Peptidase A1" evidence="8">
    <location>
        <begin position="277"/>
        <end position="609"/>
    </location>
</feature>
<keyword evidence="10" id="KW-1185">Reference proteome</keyword>
<evidence type="ECO:0000313" key="10">
    <source>
        <dbReference type="Proteomes" id="UP000015105"/>
    </source>
</evidence>
<dbReference type="EnsemblPlants" id="AET6Gv20715100.1">
    <property type="protein sequence ID" value="AET6Gv20715100.1"/>
    <property type="gene ID" value="AET6Gv20715100"/>
</dbReference>
<dbReference type="InterPro" id="IPR032799">
    <property type="entry name" value="TAXi_C"/>
</dbReference>
<evidence type="ECO:0000259" key="8">
    <source>
        <dbReference type="PROSITE" id="PS51767"/>
    </source>
</evidence>
<evidence type="ECO:0000256" key="4">
    <source>
        <dbReference type="ARBA" id="ARBA00022750"/>
    </source>
</evidence>
<dbReference type="InterPro" id="IPR021109">
    <property type="entry name" value="Peptidase_aspartic_dom_sf"/>
</dbReference>
<dbReference type="InterPro" id="IPR033873">
    <property type="entry name" value="CND41-like"/>
</dbReference>
<dbReference type="InterPro" id="IPR001461">
    <property type="entry name" value="Aspartic_peptidase_A1"/>
</dbReference>
<keyword evidence="2" id="KW-0645">Protease</keyword>
<evidence type="ECO:0000256" key="3">
    <source>
        <dbReference type="ARBA" id="ARBA00022729"/>
    </source>
</evidence>
<keyword evidence="4" id="KW-0064">Aspartyl protease</keyword>
<dbReference type="Pfam" id="PF14543">
    <property type="entry name" value="TAXi_N"/>
    <property type="match status" value="1"/>
</dbReference>
<feature type="active site" evidence="7">
    <location>
        <position position="494"/>
    </location>
</feature>
<dbReference type="PANTHER" id="PTHR13683">
    <property type="entry name" value="ASPARTYL PROTEASES"/>
    <property type="match status" value="1"/>
</dbReference>
<dbReference type="CDD" id="cd05472">
    <property type="entry name" value="cnd41_like"/>
    <property type="match status" value="1"/>
</dbReference>
<accession>A0A453PFA1</accession>
<evidence type="ECO:0000256" key="5">
    <source>
        <dbReference type="ARBA" id="ARBA00022801"/>
    </source>
</evidence>
<dbReference type="Proteomes" id="UP000015105">
    <property type="component" value="Chromosome 6D"/>
</dbReference>
<evidence type="ECO:0000313" key="9">
    <source>
        <dbReference type="EnsemblPlants" id="AET6Gv20715100.1"/>
    </source>
</evidence>
<feature type="active site" evidence="7">
    <location>
        <position position="295"/>
    </location>
</feature>
<dbReference type="Gene3D" id="2.40.70.10">
    <property type="entry name" value="Acid Proteases"/>
    <property type="match status" value="2"/>
</dbReference>
<evidence type="ECO:0000256" key="7">
    <source>
        <dbReference type="PIRSR" id="PIRSR601461-1"/>
    </source>
</evidence>
<dbReference type="PANTHER" id="PTHR13683:SF904">
    <property type="entry name" value="PROTEIN ASPARTIC PROTEASE IN GUARD CELL 1-LIKE"/>
    <property type="match status" value="1"/>
</dbReference>
<dbReference type="Gramene" id="AET6Gv20715100.1">
    <property type="protein sequence ID" value="AET6Gv20715100.1"/>
    <property type="gene ID" value="AET6Gv20715100"/>
</dbReference>
<reference evidence="9" key="4">
    <citation type="submission" date="2019-03" db="UniProtKB">
        <authorList>
            <consortium name="EnsemblPlants"/>
        </authorList>
    </citation>
    <scope>IDENTIFICATION</scope>
</reference>